<feature type="compositionally biased region" description="Acidic residues" evidence="1">
    <location>
        <begin position="307"/>
        <end position="316"/>
    </location>
</feature>
<evidence type="ECO:0000313" key="2">
    <source>
        <dbReference type="EMBL" id="KAJ6951228.1"/>
    </source>
</evidence>
<protein>
    <recommendedName>
        <fullName evidence="4">DUF4283 domain-containing protein</fullName>
    </recommendedName>
</protein>
<feature type="region of interest" description="Disordered" evidence="1">
    <location>
        <begin position="1"/>
        <end position="28"/>
    </location>
</feature>
<dbReference type="EMBL" id="JAQIZT010000019">
    <property type="protein sequence ID" value="KAJ6951228.1"/>
    <property type="molecule type" value="Genomic_DNA"/>
</dbReference>
<evidence type="ECO:0000313" key="3">
    <source>
        <dbReference type="Proteomes" id="UP001164929"/>
    </source>
</evidence>
<evidence type="ECO:0000256" key="1">
    <source>
        <dbReference type="SAM" id="MobiDB-lite"/>
    </source>
</evidence>
<comment type="caution">
    <text evidence="2">The sequence shown here is derived from an EMBL/GenBank/DDBJ whole genome shotgun (WGS) entry which is preliminary data.</text>
</comment>
<proteinExistence type="predicted"/>
<dbReference type="Proteomes" id="UP001164929">
    <property type="component" value="Chromosome 19"/>
</dbReference>
<evidence type="ECO:0008006" key="4">
    <source>
        <dbReference type="Google" id="ProtNLM"/>
    </source>
</evidence>
<reference evidence="2" key="1">
    <citation type="journal article" date="2023" name="Mol. Ecol. Resour.">
        <title>Chromosome-level genome assembly of a triploid poplar Populus alba 'Berolinensis'.</title>
        <authorList>
            <person name="Chen S."/>
            <person name="Yu Y."/>
            <person name="Wang X."/>
            <person name="Wang S."/>
            <person name="Zhang T."/>
            <person name="Zhou Y."/>
            <person name="He R."/>
            <person name="Meng N."/>
            <person name="Wang Y."/>
            <person name="Liu W."/>
            <person name="Liu Z."/>
            <person name="Liu J."/>
            <person name="Guo Q."/>
            <person name="Huang H."/>
            <person name="Sederoff R.R."/>
            <person name="Wang G."/>
            <person name="Qu G."/>
            <person name="Chen S."/>
        </authorList>
    </citation>
    <scope>NUCLEOTIDE SEQUENCE</scope>
    <source>
        <strain evidence="2">SC-2020</strain>
    </source>
</reference>
<sequence length="357" mass="40282">MLWLRAEKNSASTRELRSNAHPTNQTEDINGVPVIQNETINEVPVVQPVAAHFITHDPAEEEVAWMKNSLVGVINEGVNYQDIRKDLHSNGVQLTGFCSMGASQALISFNTSDSTMEAFELDITPWHGYFDELRPCIDTDGPIDRFAWIEATDLPITGWNVTSINKIISVYGRAIGFDKINLGYSNLGHINLLIGKRLHRFIKENTTLWLNGKYYKIKLQELDPLHYLVSEAIEDNMTAFDLMKQEDESETETSTVDTLMDLEICKTAVSDVPVEILFRKYWREDHHNKISGRRKRKVKVFSSTDSLENDTAEGEGDGSSSLDSGIRQGNARYTHLSDVSAVLTVYITKQLDREIGD</sequence>
<accession>A0AAD6L6U9</accession>
<organism evidence="2 3">
    <name type="scientific">Populus alba x Populus x berolinensis</name>
    <dbReference type="NCBI Taxonomy" id="444605"/>
    <lineage>
        <taxon>Eukaryota</taxon>
        <taxon>Viridiplantae</taxon>
        <taxon>Streptophyta</taxon>
        <taxon>Embryophyta</taxon>
        <taxon>Tracheophyta</taxon>
        <taxon>Spermatophyta</taxon>
        <taxon>Magnoliopsida</taxon>
        <taxon>eudicotyledons</taxon>
        <taxon>Gunneridae</taxon>
        <taxon>Pentapetalae</taxon>
        <taxon>rosids</taxon>
        <taxon>fabids</taxon>
        <taxon>Malpighiales</taxon>
        <taxon>Salicaceae</taxon>
        <taxon>Saliceae</taxon>
        <taxon>Populus</taxon>
    </lineage>
</organism>
<dbReference type="AlphaFoldDB" id="A0AAD6L6U9"/>
<gene>
    <name evidence="2" type="ORF">NC653_040575</name>
</gene>
<name>A0AAD6L6U9_9ROSI</name>
<feature type="region of interest" description="Disordered" evidence="1">
    <location>
        <begin position="304"/>
        <end position="326"/>
    </location>
</feature>
<feature type="compositionally biased region" description="Basic and acidic residues" evidence="1">
    <location>
        <begin position="1"/>
        <end position="18"/>
    </location>
</feature>
<keyword evidence="3" id="KW-1185">Reference proteome</keyword>